<dbReference type="SUPFAM" id="SSF53649">
    <property type="entry name" value="Alkaline phosphatase-like"/>
    <property type="match status" value="1"/>
</dbReference>
<reference evidence="2 3" key="1">
    <citation type="submission" date="2019-12" db="EMBL/GenBank/DDBJ databases">
        <title>Isolation and characterization of three novel carbon monoxide-oxidizing members of Halobacteria from salione crusts and soils.</title>
        <authorList>
            <person name="Myers M.R."/>
            <person name="King G.M."/>
        </authorList>
    </citation>
    <scope>NUCLEOTIDE SEQUENCE [LARGE SCALE GENOMIC DNA]</scope>
    <source>
        <strain evidence="2 3">PCN9</strain>
    </source>
</reference>
<comment type="caution">
    <text evidence="2">The sequence shown here is derived from an EMBL/GenBank/DDBJ whole genome shotgun (WGS) entry which is preliminary data.</text>
</comment>
<dbReference type="OrthoDB" id="251536at2157"/>
<sequence length="312" mass="36387">MYSLDQIARGIKQPSRLKQEAHRRGWDVYNYSVRKFLYPEQETVVERDWDNLILLDACRYDLFEETSTLPGTLEKYYSLASTTGRFVDRTFTDEYPDIVMITATPKYTEWERSDRFFDVVQVWKTDWNEELRTVHPADMTEAVREAVERYPNKRIFAHYIPPHAPFIGETGEELEYEVVFSKDEDIISADTHLPNLWEAVKMDEMDAERVWEAYKENLEIALPHVESLLHELQGKTVVTADHGNAFGEMGVYGHPPERHIPELVKVPWLEYQNGDRKHIESGDMTEEGEGSTEDDGNGQMLKERLADLGYKT</sequence>
<feature type="compositionally biased region" description="Acidic residues" evidence="1">
    <location>
        <begin position="283"/>
        <end position="296"/>
    </location>
</feature>
<feature type="region of interest" description="Disordered" evidence="1">
    <location>
        <begin position="276"/>
        <end position="312"/>
    </location>
</feature>
<dbReference type="InterPro" id="IPR017850">
    <property type="entry name" value="Alkaline_phosphatase_core_sf"/>
</dbReference>
<evidence type="ECO:0000313" key="2">
    <source>
        <dbReference type="EMBL" id="MXR19074.1"/>
    </source>
</evidence>
<proteinExistence type="predicted"/>
<name>A0A6B0SBI9_9EURY</name>
<dbReference type="EMBL" id="WUUU01000001">
    <property type="protein sequence ID" value="MXR19074.1"/>
    <property type="molecule type" value="Genomic_DNA"/>
</dbReference>
<dbReference type="AlphaFoldDB" id="A0A6B0SBI9"/>
<evidence type="ECO:0000313" key="3">
    <source>
        <dbReference type="Proteomes" id="UP000471521"/>
    </source>
</evidence>
<dbReference type="Proteomes" id="UP000471521">
    <property type="component" value="Unassembled WGS sequence"/>
</dbReference>
<organism evidence="2 3">
    <name type="scientific">Halobacterium bonnevillei</name>
    <dbReference type="NCBI Taxonomy" id="2692200"/>
    <lineage>
        <taxon>Archaea</taxon>
        <taxon>Methanobacteriati</taxon>
        <taxon>Methanobacteriota</taxon>
        <taxon>Stenosarchaea group</taxon>
        <taxon>Halobacteria</taxon>
        <taxon>Halobacteriales</taxon>
        <taxon>Halobacteriaceae</taxon>
        <taxon>Halobacterium</taxon>
    </lineage>
</organism>
<evidence type="ECO:0000256" key="1">
    <source>
        <dbReference type="SAM" id="MobiDB-lite"/>
    </source>
</evidence>
<dbReference type="Gene3D" id="3.40.720.10">
    <property type="entry name" value="Alkaline Phosphatase, subunit A"/>
    <property type="match status" value="1"/>
</dbReference>
<keyword evidence="3" id="KW-1185">Reference proteome</keyword>
<accession>A0A6B0SBI9</accession>
<protein>
    <submittedName>
        <fullName evidence="2">Uncharacterized protein</fullName>
    </submittedName>
</protein>
<dbReference type="RefSeq" id="WP_159524676.1">
    <property type="nucleotide sequence ID" value="NZ_WUUU01000001.1"/>
</dbReference>
<gene>
    <name evidence="2" type="ORF">GRX66_00050</name>
</gene>